<dbReference type="PANTHER" id="PTHR21664">
    <property type="entry name" value="CHRONIC MYELOGENOUS LEUKEMIA TUMOR ANTIGEN 66"/>
    <property type="match status" value="1"/>
</dbReference>
<organism evidence="7 8">
    <name type="scientific">Eublepharis macularius</name>
    <name type="common">Leopard gecko</name>
    <name type="synonym">Cyrtodactylus macularius</name>
    <dbReference type="NCBI Taxonomy" id="481883"/>
    <lineage>
        <taxon>Eukaryota</taxon>
        <taxon>Metazoa</taxon>
        <taxon>Chordata</taxon>
        <taxon>Craniata</taxon>
        <taxon>Vertebrata</taxon>
        <taxon>Euteleostomi</taxon>
        <taxon>Lepidosauria</taxon>
        <taxon>Squamata</taxon>
        <taxon>Bifurcata</taxon>
        <taxon>Gekkota</taxon>
        <taxon>Eublepharidae</taxon>
        <taxon>Eublepharinae</taxon>
        <taxon>Eublepharis</taxon>
    </lineage>
</organism>
<name>A0AA97L417_EUBMA</name>
<dbReference type="PROSITE" id="PS51203">
    <property type="entry name" value="CS"/>
    <property type="match status" value="1"/>
</dbReference>
<evidence type="ECO:0000256" key="1">
    <source>
        <dbReference type="ARBA" id="ARBA00004123"/>
    </source>
</evidence>
<evidence type="ECO:0000256" key="4">
    <source>
        <dbReference type="ARBA" id="ARBA00022490"/>
    </source>
</evidence>
<keyword evidence="4" id="KW-0963">Cytoplasm</keyword>
<comment type="subcellular location">
    <subcellularLocation>
        <location evidence="2">Cytoplasm</location>
    </subcellularLocation>
    <subcellularLocation>
        <location evidence="1">Nucleus</location>
    </subcellularLocation>
</comment>
<evidence type="ECO:0000313" key="7">
    <source>
        <dbReference type="Proteomes" id="UP001190640"/>
    </source>
</evidence>
<dbReference type="SUPFAM" id="SSF49764">
    <property type="entry name" value="HSP20-like chaperones"/>
    <property type="match status" value="1"/>
</dbReference>
<dbReference type="GO" id="GO:0005737">
    <property type="term" value="C:cytoplasm"/>
    <property type="evidence" value="ECO:0007669"/>
    <property type="project" value="UniProtKB-SubCell"/>
</dbReference>
<proteinExistence type="predicted"/>
<dbReference type="GO" id="GO:0005634">
    <property type="term" value="C:nucleus"/>
    <property type="evidence" value="ECO:0007669"/>
    <property type="project" value="UniProtKB-SubCell"/>
</dbReference>
<evidence type="ECO:0000256" key="3">
    <source>
        <dbReference type="ARBA" id="ARBA00018915"/>
    </source>
</evidence>
<dbReference type="RefSeq" id="XP_054841745.1">
    <property type="nucleotide sequence ID" value="XM_054985770.1"/>
</dbReference>
<dbReference type="InterPro" id="IPR037895">
    <property type="entry name" value="NUDCD1"/>
</dbReference>
<feature type="domain" description="CS" evidence="6">
    <location>
        <begin position="277"/>
        <end position="367"/>
    </location>
</feature>
<evidence type="ECO:0000256" key="5">
    <source>
        <dbReference type="ARBA" id="ARBA00023242"/>
    </source>
</evidence>
<dbReference type="CTD" id="84955"/>
<dbReference type="InterPro" id="IPR007052">
    <property type="entry name" value="CS_dom"/>
</dbReference>
<dbReference type="KEGG" id="emc:129333857"/>
<sequence>MEAAAAHCSLRVQRPLLDPKFEGYKLSLEPLACYQAPLDSPVAEVRLRDEQYTLEHMRAFGMYNYLQLDSWHQDNVYYVDQLGRVMNLSVTLDTALKKPREVFRLPADLTACDNRLCASMHFPSSTWVTLSDGTGRLYLIRTGKRGEDSCEKWEILFNEEFGSPFVLVHSVSFVKCDTHSIGVLLLRVEKDELDVHGSGFHVSLEWVTIMKAAKEGVQEYEISKRQVLQGKSVPHYAAIEPSGDGLMIISYKPYAYVKQNCENKHEESEKGKAEEKKKEPLYYWQQSEDDLTVTFHLPEEFTKKDIQVCFSPDRISIALKDPLLPVLEGNLFSLIDHESSTWIIKENNSLEISLIKKEEGRLWPELIVGDSQGELIMDPSQSEAVAARLMRLTSDEMNPDPTKENPPCNAQELEECDIFLEDSTSLCRFDGNTMKITHVVNLGSNQYLFSAVVDPKEMPCFCLRHDVDALLWQPYPDRQDMWEHISTFHAIGYVQASKQDKKFMACAPNHSYSALCECLRRVFIYRQPTPLSTVLYNRKEGRQVGQVAKQLVATLEAHDPVLGFQATNERLFVLTTKILFIIKVNTET</sequence>
<dbReference type="PANTHER" id="PTHR21664:SF1">
    <property type="entry name" value="NUDC DOMAIN-CONTAINING PROTEIN 1"/>
    <property type="match status" value="1"/>
</dbReference>
<dbReference type="Gene3D" id="2.60.40.790">
    <property type="match status" value="1"/>
</dbReference>
<dbReference type="Proteomes" id="UP001190640">
    <property type="component" value="Chromosome 7"/>
</dbReference>
<dbReference type="Pfam" id="PF04969">
    <property type="entry name" value="CS"/>
    <property type="match status" value="1"/>
</dbReference>
<evidence type="ECO:0000259" key="6">
    <source>
        <dbReference type="PROSITE" id="PS51203"/>
    </source>
</evidence>
<reference evidence="8" key="1">
    <citation type="submission" date="2025-08" db="UniProtKB">
        <authorList>
            <consortium name="RefSeq"/>
        </authorList>
    </citation>
    <scope>IDENTIFICATION</scope>
    <source>
        <tissue evidence="8">Blood</tissue>
    </source>
</reference>
<evidence type="ECO:0000313" key="8">
    <source>
        <dbReference type="RefSeq" id="XP_054841745.1"/>
    </source>
</evidence>
<keyword evidence="7" id="KW-1185">Reference proteome</keyword>
<dbReference type="AlphaFoldDB" id="A0AA97L417"/>
<gene>
    <name evidence="8" type="primary">NUDCD1</name>
</gene>
<evidence type="ECO:0000256" key="2">
    <source>
        <dbReference type="ARBA" id="ARBA00004496"/>
    </source>
</evidence>
<keyword evidence="5" id="KW-0539">Nucleus</keyword>
<dbReference type="InterPro" id="IPR008978">
    <property type="entry name" value="HSP20-like_chaperone"/>
</dbReference>
<protein>
    <recommendedName>
        <fullName evidence="3">NudC domain-containing protein 1</fullName>
    </recommendedName>
</protein>
<dbReference type="GeneID" id="129333857"/>
<accession>A0AA97L417</accession>